<dbReference type="InterPro" id="IPR045344">
    <property type="entry name" value="C-JID"/>
</dbReference>
<comment type="catalytic activity">
    <reaction evidence="7">
        <text>NAD(+) + H2O = ADP-D-ribose + nicotinamide + H(+)</text>
        <dbReference type="Rhea" id="RHEA:16301"/>
        <dbReference type="ChEBI" id="CHEBI:15377"/>
        <dbReference type="ChEBI" id="CHEBI:15378"/>
        <dbReference type="ChEBI" id="CHEBI:17154"/>
        <dbReference type="ChEBI" id="CHEBI:57540"/>
        <dbReference type="ChEBI" id="CHEBI:57967"/>
        <dbReference type="EC" id="3.2.2.6"/>
    </reaction>
    <physiologicalReaction direction="left-to-right" evidence="7">
        <dbReference type="Rhea" id="RHEA:16302"/>
    </physiologicalReaction>
</comment>
<dbReference type="AlphaFoldDB" id="A0AAD9XB91"/>
<dbReference type="EMBL" id="JANJYI010000003">
    <property type="protein sequence ID" value="KAK2656117.1"/>
    <property type="molecule type" value="Genomic_DNA"/>
</dbReference>
<dbReference type="PRINTS" id="PR00364">
    <property type="entry name" value="DISEASERSIST"/>
</dbReference>
<dbReference type="InterPro" id="IPR042197">
    <property type="entry name" value="Apaf_helical"/>
</dbReference>
<dbReference type="Gene3D" id="3.40.50.10140">
    <property type="entry name" value="Toll/interleukin-1 receptor homology (TIR) domain"/>
    <property type="match status" value="1"/>
</dbReference>
<dbReference type="InterPro" id="IPR001611">
    <property type="entry name" value="Leu-rich_rpt"/>
</dbReference>
<evidence type="ECO:0000313" key="9">
    <source>
        <dbReference type="EMBL" id="KAK2656117.1"/>
    </source>
</evidence>
<dbReference type="Pfam" id="PF20160">
    <property type="entry name" value="C-JID"/>
    <property type="match status" value="1"/>
</dbReference>
<dbReference type="InterPro" id="IPR002182">
    <property type="entry name" value="NB-ARC"/>
</dbReference>
<reference evidence="9" key="1">
    <citation type="journal article" date="2023" name="Plant J.">
        <title>Genome sequences and population genomics provide insights into the demographic history, inbreeding, and mutation load of two 'living fossil' tree species of Dipteronia.</title>
        <authorList>
            <person name="Feng Y."/>
            <person name="Comes H.P."/>
            <person name="Chen J."/>
            <person name="Zhu S."/>
            <person name="Lu R."/>
            <person name="Zhang X."/>
            <person name="Li P."/>
            <person name="Qiu J."/>
            <person name="Olsen K.M."/>
            <person name="Qiu Y."/>
        </authorList>
    </citation>
    <scope>NUCLEOTIDE SEQUENCE</scope>
    <source>
        <strain evidence="9">KIB01</strain>
    </source>
</reference>
<name>A0AAD9XB91_9ROSI</name>
<dbReference type="InterPro" id="IPR035897">
    <property type="entry name" value="Toll_tir_struct_dom_sf"/>
</dbReference>
<dbReference type="SUPFAM" id="SSF52058">
    <property type="entry name" value="L domain-like"/>
    <property type="match status" value="2"/>
</dbReference>
<dbReference type="Pfam" id="PF00931">
    <property type="entry name" value="NB-ARC"/>
    <property type="match status" value="1"/>
</dbReference>
<dbReference type="Gene3D" id="3.40.50.300">
    <property type="entry name" value="P-loop containing nucleotide triphosphate hydrolases"/>
    <property type="match status" value="1"/>
</dbReference>
<keyword evidence="2" id="KW-0433">Leucine-rich repeat</keyword>
<feature type="domain" description="TIR" evidence="8">
    <location>
        <begin position="8"/>
        <end position="176"/>
    </location>
</feature>
<organism evidence="9 10">
    <name type="scientific">Dipteronia dyeriana</name>
    <dbReference type="NCBI Taxonomy" id="168575"/>
    <lineage>
        <taxon>Eukaryota</taxon>
        <taxon>Viridiplantae</taxon>
        <taxon>Streptophyta</taxon>
        <taxon>Embryophyta</taxon>
        <taxon>Tracheophyta</taxon>
        <taxon>Spermatophyta</taxon>
        <taxon>Magnoliopsida</taxon>
        <taxon>eudicotyledons</taxon>
        <taxon>Gunneridae</taxon>
        <taxon>Pentapetalae</taxon>
        <taxon>rosids</taxon>
        <taxon>malvids</taxon>
        <taxon>Sapindales</taxon>
        <taxon>Sapindaceae</taxon>
        <taxon>Hippocastanoideae</taxon>
        <taxon>Acereae</taxon>
        <taxon>Dipteronia</taxon>
    </lineage>
</organism>
<accession>A0AAD9XB91</accession>
<dbReference type="Pfam" id="PF23286">
    <property type="entry name" value="LRR_13"/>
    <property type="match status" value="1"/>
</dbReference>
<keyword evidence="4" id="KW-0378">Hydrolase</keyword>
<evidence type="ECO:0000256" key="7">
    <source>
        <dbReference type="ARBA" id="ARBA00047304"/>
    </source>
</evidence>
<evidence type="ECO:0000256" key="4">
    <source>
        <dbReference type="ARBA" id="ARBA00022801"/>
    </source>
</evidence>
<keyword evidence="5" id="KW-0611">Plant defense</keyword>
<dbReference type="GO" id="GO:0061809">
    <property type="term" value="F:NAD+ nucleosidase activity, cyclic ADP-ribose generating"/>
    <property type="evidence" value="ECO:0007669"/>
    <property type="project" value="UniProtKB-EC"/>
</dbReference>
<gene>
    <name evidence="9" type="ORF">Ddye_009169</name>
</gene>
<dbReference type="SUPFAM" id="SSF52540">
    <property type="entry name" value="P-loop containing nucleoside triphosphate hydrolases"/>
    <property type="match status" value="1"/>
</dbReference>
<keyword evidence="10" id="KW-1185">Reference proteome</keyword>
<dbReference type="InterPro" id="IPR058546">
    <property type="entry name" value="RPS4B/Roq1-like_LRR"/>
</dbReference>
<dbReference type="InterPro" id="IPR000157">
    <property type="entry name" value="TIR_dom"/>
</dbReference>
<sequence length="1223" mass="138766">MFSGFNPPKYDVFLSFRGEDTRNNFTSHLYAALCRSNIKTFIDGFEVGKGDEISSSLSNAIQNSSLSIIVFSENYATSSWCLKELLRILECNKTKGLVILPVFYHVSPSDIRKQMETYGEAFAKHEKSFNKMNDNFRKWRDALIEVANLSGWDLNQYDRSESEFVEKIVKDVLNRLNHKSSGDHLHGLVGIASSIERVESLLCNGMTEIRIIGIWGMGGIGKTTIARAIFNRIANQFEAVCFLANVRDDAKNGLNHLQEKLLFEILGEQNQNMNTFTLNRLHRKKILVVLDDVDDSEHLKVLIGDYLSLFGLGSRIIITSRDRQVLKNGVDEVYEVEGLNYDEALQLFSANAFKQSHPPKDYMDLSGIVISYANDNPLALKVFGCFLFGRTKLEWKSSLDKLKKCLNSEIQNMLRISYDGLDDKEKEIFLFIACFFKGEERGRVTAILDGCGLFTEIGISGTSAVESKSLDLSQISELYLSPDSFMTMPRLKLLKLYNWHKEMDFKVQLICEGLPDELRYLSWHGYPLKSLPFKFNPTHLVELEMYESNIQHLWKDTKFLGNLRRIGLFKCKQLTEVPDLSQAPNLQIMQLHSCSSLTKFPKISWNLNKLNLSYTAIEEVPASAIESLNKLVTLNIRYNTRIKNLPTSMRHLTSLRSLSLDGCSNITKFPEISGEITFLSLSETAIEEVPNSAIASLSKIVTLDICYNTRLKNLPSMRRLTSLKTLFLHGCSNLAKFPEMSDEITDLSLSETAIENVPSFVECFTNLRRLSLSHCRRLKRVSSSIFQLKLVSSLDLTGCSQLEDLPEVLENKEKLFSLYLERSALKTLPSSIVLLPQLSILVMRDCKNLESLPNSLCNLTNLSRLDLSVCSGVGKMLENVLLSSSSSCLCSLRDLILSDCNMLELPSALSCLSSLDCLSLKGNKFESLSLTLFTSLRRLDISYCERLQYLQEFPLPSHLEYLDASHCTSLETLPDTDVVSTKICGSNQCFKYYNCWKLEEKACINIQTDAQIRIQLMANNAQNGRVGVKFYFPGREIPGWINYRCKGSSLTIDLPPHWYSNKLFGFVLCIVASNESSSNRGSSIVDCKCSFIDSDNCEWQENTYLLISISEHPKWYQKSTYMLKSNSQYPKSDRESTYLFLQSYSTLSKYSFCKKARFHFSPSKDCCKVKKCGVHLVYSELEDESTESTRGAIAKEDREEEYFDSESEEINALCRSAQGRTKG</sequence>
<dbReference type="Proteomes" id="UP001280121">
    <property type="component" value="Unassembled WGS sequence"/>
</dbReference>
<evidence type="ECO:0000256" key="2">
    <source>
        <dbReference type="ARBA" id="ARBA00022614"/>
    </source>
</evidence>
<dbReference type="SMART" id="SM00255">
    <property type="entry name" value="TIR"/>
    <property type="match status" value="1"/>
</dbReference>
<dbReference type="InterPro" id="IPR027417">
    <property type="entry name" value="P-loop_NTPase"/>
</dbReference>
<comment type="caution">
    <text evidence="9">The sequence shown here is derived from an EMBL/GenBank/DDBJ whole genome shotgun (WGS) entry which is preliminary data.</text>
</comment>
<dbReference type="InterPro" id="IPR044974">
    <property type="entry name" value="Disease_R_plants"/>
</dbReference>
<dbReference type="GO" id="GO:0043531">
    <property type="term" value="F:ADP binding"/>
    <property type="evidence" value="ECO:0007669"/>
    <property type="project" value="InterPro"/>
</dbReference>
<evidence type="ECO:0000256" key="3">
    <source>
        <dbReference type="ARBA" id="ARBA00022737"/>
    </source>
</evidence>
<protein>
    <recommendedName>
        <fullName evidence="1">ADP-ribosyl cyclase/cyclic ADP-ribose hydrolase</fullName>
        <ecNumber evidence="1">3.2.2.6</ecNumber>
    </recommendedName>
</protein>
<dbReference type="Pfam" id="PF13855">
    <property type="entry name" value="LRR_8"/>
    <property type="match status" value="1"/>
</dbReference>
<evidence type="ECO:0000259" key="8">
    <source>
        <dbReference type="PROSITE" id="PS50104"/>
    </source>
</evidence>
<dbReference type="InterPro" id="IPR032675">
    <property type="entry name" value="LRR_dom_sf"/>
</dbReference>
<keyword evidence="3" id="KW-0677">Repeat</keyword>
<dbReference type="InterPro" id="IPR058192">
    <property type="entry name" value="WHD_ROQ1-like"/>
</dbReference>
<dbReference type="Pfam" id="PF23282">
    <property type="entry name" value="WHD_ROQ1"/>
    <property type="match status" value="1"/>
</dbReference>
<dbReference type="Pfam" id="PF01582">
    <property type="entry name" value="TIR"/>
    <property type="match status" value="1"/>
</dbReference>
<proteinExistence type="predicted"/>
<dbReference type="SUPFAM" id="SSF52200">
    <property type="entry name" value="Toll/Interleukin receptor TIR domain"/>
    <property type="match status" value="1"/>
</dbReference>
<dbReference type="GO" id="GO:0007165">
    <property type="term" value="P:signal transduction"/>
    <property type="evidence" value="ECO:0007669"/>
    <property type="project" value="InterPro"/>
</dbReference>
<evidence type="ECO:0000313" key="10">
    <source>
        <dbReference type="Proteomes" id="UP001280121"/>
    </source>
</evidence>
<evidence type="ECO:0000256" key="1">
    <source>
        <dbReference type="ARBA" id="ARBA00011982"/>
    </source>
</evidence>
<dbReference type="Gene3D" id="1.10.8.430">
    <property type="entry name" value="Helical domain of apoptotic protease-activating factors"/>
    <property type="match status" value="1"/>
</dbReference>
<evidence type="ECO:0000256" key="6">
    <source>
        <dbReference type="ARBA" id="ARBA00023027"/>
    </source>
</evidence>
<dbReference type="PANTHER" id="PTHR11017">
    <property type="entry name" value="LEUCINE-RICH REPEAT-CONTAINING PROTEIN"/>
    <property type="match status" value="1"/>
</dbReference>
<keyword evidence="6" id="KW-0520">NAD</keyword>
<dbReference type="EC" id="3.2.2.6" evidence="1"/>
<dbReference type="FunFam" id="3.40.50.10140:FF:000007">
    <property type="entry name" value="Disease resistance protein (TIR-NBS-LRR class)"/>
    <property type="match status" value="1"/>
</dbReference>
<dbReference type="GO" id="GO:0006952">
    <property type="term" value="P:defense response"/>
    <property type="evidence" value="ECO:0007669"/>
    <property type="project" value="InterPro"/>
</dbReference>
<dbReference type="PANTHER" id="PTHR11017:SF479">
    <property type="entry name" value="DISEASE RESISTANCE PROTEIN (TIR-NBS-LRR CLASS) FAMILY"/>
    <property type="match status" value="1"/>
</dbReference>
<evidence type="ECO:0000256" key="5">
    <source>
        <dbReference type="ARBA" id="ARBA00022821"/>
    </source>
</evidence>
<dbReference type="Gene3D" id="3.80.10.10">
    <property type="entry name" value="Ribonuclease Inhibitor"/>
    <property type="match status" value="4"/>
</dbReference>
<dbReference type="PROSITE" id="PS50104">
    <property type="entry name" value="TIR"/>
    <property type="match status" value="1"/>
</dbReference>